<dbReference type="SUPFAM" id="SSF48024">
    <property type="entry name" value="N-terminal domain of DnaB helicase"/>
    <property type="match status" value="2"/>
</dbReference>
<evidence type="ECO:0000259" key="4">
    <source>
        <dbReference type="Pfam" id="PF00772"/>
    </source>
</evidence>
<feature type="domain" description="DNA helicase DnaB-like N-terminal" evidence="4">
    <location>
        <begin position="8"/>
        <end position="52"/>
    </location>
</feature>
<evidence type="ECO:0000256" key="2">
    <source>
        <dbReference type="ARBA" id="ARBA00023125"/>
    </source>
</evidence>
<dbReference type="Proteomes" id="UP001165378">
    <property type="component" value="Unassembled WGS sequence"/>
</dbReference>
<keyword evidence="6" id="KW-1185">Reference proteome</keyword>
<evidence type="ECO:0000256" key="3">
    <source>
        <dbReference type="SAM" id="MobiDB-lite"/>
    </source>
</evidence>
<name>A0AA41Q7Z6_9ACTN</name>
<organism evidence="5 6">
    <name type="scientific">Yinghuangia soli</name>
    <dbReference type="NCBI Taxonomy" id="2908204"/>
    <lineage>
        <taxon>Bacteria</taxon>
        <taxon>Bacillati</taxon>
        <taxon>Actinomycetota</taxon>
        <taxon>Actinomycetes</taxon>
        <taxon>Kitasatosporales</taxon>
        <taxon>Streptomycetaceae</taxon>
        <taxon>Yinghuangia</taxon>
    </lineage>
</organism>
<dbReference type="RefSeq" id="WP_235057194.1">
    <property type="nucleotide sequence ID" value="NZ_JAKFHA010000033.1"/>
</dbReference>
<evidence type="ECO:0000313" key="6">
    <source>
        <dbReference type="Proteomes" id="UP001165378"/>
    </source>
</evidence>
<evidence type="ECO:0000313" key="5">
    <source>
        <dbReference type="EMBL" id="MCF2532416.1"/>
    </source>
</evidence>
<gene>
    <name evidence="5" type="ORF">LZ495_35100</name>
</gene>
<protein>
    <recommendedName>
        <fullName evidence="4">DNA helicase DnaB-like N-terminal domain-containing protein</fullName>
    </recommendedName>
</protein>
<dbReference type="InterPro" id="IPR016136">
    <property type="entry name" value="DNA_helicase_N/primase_C"/>
</dbReference>
<evidence type="ECO:0000256" key="1">
    <source>
        <dbReference type="ARBA" id="ARBA00022705"/>
    </source>
</evidence>
<dbReference type="GO" id="GO:0003677">
    <property type="term" value="F:DNA binding"/>
    <property type="evidence" value="ECO:0007669"/>
    <property type="project" value="UniProtKB-KW"/>
</dbReference>
<dbReference type="GO" id="GO:0005524">
    <property type="term" value="F:ATP binding"/>
    <property type="evidence" value="ECO:0007669"/>
    <property type="project" value="InterPro"/>
</dbReference>
<keyword evidence="2" id="KW-0238">DNA-binding</keyword>
<dbReference type="InterPro" id="IPR007693">
    <property type="entry name" value="DNA_helicase_DnaB-like_N"/>
</dbReference>
<dbReference type="Gene3D" id="1.10.860.10">
    <property type="entry name" value="DNAb Helicase, Chain A"/>
    <property type="match status" value="2"/>
</dbReference>
<dbReference type="EMBL" id="JAKFHA010000033">
    <property type="protein sequence ID" value="MCF2532416.1"/>
    <property type="molecule type" value="Genomic_DNA"/>
</dbReference>
<feature type="region of interest" description="Disordered" evidence="3">
    <location>
        <begin position="305"/>
        <end position="328"/>
    </location>
</feature>
<dbReference type="PANTHER" id="PTHR30153">
    <property type="entry name" value="REPLICATIVE DNA HELICASE DNAB"/>
    <property type="match status" value="1"/>
</dbReference>
<accession>A0AA41Q7Z6</accession>
<sequence length="328" mass="34228">MGSLIDGVERALLGVLLCDHVRVPEAAHLDPADFGTAAHGRIFQALRDVAGTLPAAIGINAVMHLVAAATGDPAIPADRLLALALTAPEPRFTAVYARMVHEAATLAALAAHAERDPAYGPGPDGGSTPSDAAAVHRRALGYALAAHVAALHRPPPDPYAMTAADPAALTAAGRREQEILAELLQDRDRIHDVRSWLAAEAFAPGPHRDVYAAMAAVADRGEPVTDLVLAWELARRHTFRPHRTAPAPAAAAAAPPAAAHPAVRICARVEPGTAARLGRQLVEENARAPLAAAVAAINARPRMRAWYPSDPRGPAAKPARRTARGDVP</sequence>
<dbReference type="Pfam" id="PF00772">
    <property type="entry name" value="DnaB"/>
    <property type="match status" value="2"/>
</dbReference>
<dbReference type="GO" id="GO:0005829">
    <property type="term" value="C:cytosol"/>
    <property type="evidence" value="ECO:0007669"/>
    <property type="project" value="TreeGrafter"/>
</dbReference>
<feature type="domain" description="DNA helicase DnaB-like N-terminal" evidence="4">
    <location>
        <begin position="176"/>
        <end position="239"/>
    </location>
</feature>
<dbReference type="GO" id="GO:0006260">
    <property type="term" value="P:DNA replication"/>
    <property type="evidence" value="ECO:0007669"/>
    <property type="project" value="UniProtKB-KW"/>
</dbReference>
<dbReference type="InterPro" id="IPR036185">
    <property type="entry name" value="DNA_heli_DnaB-like_N_sf"/>
</dbReference>
<dbReference type="AlphaFoldDB" id="A0AA41Q7Z6"/>
<comment type="caution">
    <text evidence="5">The sequence shown here is derived from an EMBL/GenBank/DDBJ whole genome shotgun (WGS) entry which is preliminary data.</text>
</comment>
<dbReference type="PANTHER" id="PTHR30153:SF2">
    <property type="entry name" value="REPLICATIVE DNA HELICASE"/>
    <property type="match status" value="1"/>
</dbReference>
<reference evidence="5" key="1">
    <citation type="submission" date="2022-01" db="EMBL/GenBank/DDBJ databases">
        <title>Genome-Based Taxonomic Classification of the Phylum Actinobacteria.</title>
        <authorList>
            <person name="Gao Y."/>
        </authorList>
    </citation>
    <scope>NUCLEOTIDE SEQUENCE</scope>
    <source>
        <strain evidence="5">KLBMP 8922</strain>
    </source>
</reference>
<proteinExistence type="predicted"/>
<dbReference type="GO" id="GO:0003678">
    <property type="term" value="F:DNA helicase activity"/>
    <property type="evidence" value="ECO:0007669"/>
    <property type="project" value="InterPro"/>
</dbReference>
<keyword evidence="1" id="KW-0235">DNA replication</keyword>